<dbReference type="AlphaFoldDB" id="A0A0F4NK90"/>
<dbReference type="Pfam" id="PF00959">
    <property type="entry name" value="Phage_lysozyme"/>
    <property type="match status" value="1"/>
</dbReference>
<dbReference type="Proteomes" id="UP000033673">
    <property type="component" value="Unassembled WGS sequence"/>
</dbReference>
<dbReference type="CDD" id="cd16901">
    <property type="entry name" value="lyz_P1"/>
    <property type="match status" value="1"/>
</dbReference>
<dbReference type="STRING" id="579748.TW81_09835"/>
<dbReference type="HAMAP" id="MF_04110">
    <property type="entry name" value="ENDOLYSIN_T4"/>
    <property type="match status" value="1"/>
</dbReference>
<dbReference type="InterPro" id="IPR034690">
    <property type="entry name" value="Endolysin_T4_type"/>
</dbReference>
<keyword evidence="8" id="KW-1185">Reference proteome</keyword>
<keyword evidence="2 6" id="KW-0929">Antimicrobial</keyword>
<comment type="caution">
    <text evidence="7">The sequence shown here is derived from an EMBL/GenBank/DDBJ whole genome shotgun (WGS) entry which is preliminary data.</text>
</comment>
<evidence type="ECO:0000313" key="8">
    <source>
        <dbReference type="Proteomes" id="UP000033673"/>
    </source>
</evidence>
<evidence type="ECO:0000256" key="6">
    <source>
        <dbReference type="RuleBase" id="RU003788"/>
    </source>
</evidence>
<organism evidence="7 8">
    <name type="scientific">Vibrio galatheae</name>
    <dbReference type="NCBI Taxonomy" id="579748"/>
    <lineage>
        <taxon>Bacteria</taxon>
        <taxon>Pseudomonadati</taxon>
        <taxon>Pseudomonadota</taxon>
        <taxon>Gammaproteobacteria</taxon>
        <taxon>Vibrionales</taxon>
        <taxon>Vibrionaceae</taxon>
        <taxon>Vibrio</taxon>
    </lineage>
</organism>
<dbReference type="GO" id="GO:0016998">
    <property type="term" value="P:cell wall macromolecule catabolic process"/>
    <property type="evidence" value="ECO:0007669"/>
    <property type="project" value="InterPro"/>
</dbReference>
<dbReference type="InterPro" id="IPR023347">
    <property type="entry name" value="Lysozyme_dom_sf"/>
</dbReference>
<evidence type="ECO:0000256" key="5">
    <source>
        <dbReference type="ARBA" id="ARBA00023295"/>
    </source>
</evidence>
<dbReference type="GO" id="GO:0003796">
    <property type="term" value="F:lysozyme activity"/>
    <property type="evidence" value="ECO:0007669"/>
    <property type="project" value="UniProtKB-EC"/>
</dbReference>
<dbReference type="InterPro" id="IPR051018">
    <property type="entry name" value="Bacteriophage_GH24"/>
</dbReference>
<keyword evidence="4 6" id="KW-0378">Hydrolase</keyword>
<dbReference type="InterPro" id="IPR023346">
    <property type="entry name" value="Lysozyme-like_dom_sf"/>
</dbReference>
<dbReference type="PANTHER" id="PTHR38107">
    <property type="match status" value="1"/>
</dbReference>
<proteinExistence type="inferred from homology"/>
<gene>
    <name evidence="7" type="ORF">TW81_09835</name>
</gene>
<dbReference type="Gene3D" id="1.10.530.40">
    <property type="match status" value="1"/>
</dbReference>
<dbReference type="GO" id="GO:0031640">
    <property type="term" value="P:killing of cells of another organism"/>
    <property type="evidence" value="ECO:0007669"/>
    <property type="project" value="UniProtKB-KW"/>
</dbReference>
<evidence type="ECO:0000256" key="4">
    <source>
        <dbReference type="ARBA" id="ARBA00022801"/>
    </source>
</evidence>
<dbReference type="PANTHER" id="PTHR38107:SF4">
    <property type="entry name" value="LYSOZYME"/>
    <property type="match status" value="1"/>
</dbReference>
<protein>
    <recommendedName>
        <fullName evidence="6">Lysozyme</fullName>
        <ecNumber evidence="6">3.2.1.17</ecNumber>
    </recommendedName>
</protein>
<dbReference type="InterPro" id="IPR002196">
    <property type="entry name" value="Glyco_hydro_24"/>
</dbReference>
<comment type="catalytic activity">
    <reaction evidence="1 6">
        <text>Hydrolysis of (1-&gt;4)-beta-linkages between N-acetylmuramic acid and N-acetyl-D-glucosamine residues in a peptidoglycan and between N-acetyl-D-glucosamine residues in chitodextrins.</text>
        <dbReference type="EC" id="3.2.1.17"/>
    </reaction>
</comment>
<dbReference type="EC" id="3.2.1.17" evidence="6"/>
<keyword evidence="3 6" id="KW-0081">Bacteriolytic enzyme</keyword>
<name>A0A0F4NK90_9VIBR</name>
<evidence type="ECO:0000256" key="1">
    <source>
        <dbReference type="ARBA" id="ARBA00000632"/>
    </source>
</evidence>
<accession>A0A0F4NK90</accession>
<comment type="similarity">
    <text evidence="6">Belongs to the glycosyl hydrolase 24 family.</text>
</comment>
<dbReference type="EMBL" id="JXXV01000016">
    <property type="protein sequence ID" value="KJY83288.1"/>
    <property type="molecule type" value="Genomic_DNA"/>
</dbReference>
<dbReference type="GO" id="GO:0042742">
    <property type="term" value="P:defense response to bacterium"/>
    <property type="evidence" value="ECO:0007669"/>
    <property type="project" value="UniProtKB-KW"/>
</dbReference>
<keyword evidence="5 6" id="KW-0326">Glycosidase</keyword>
<evidence type="ECO:0000256" key="2">
    <source>
        <dbReference type="ARBA" id="ARBA00022529"/>
    </source>
</evidence>
<evidence type="ECO:0000256" key="3">
    <source>
        <dbReference type="ARBA" id="ARBA00022638"/>
    </source>
</evidence>
<dbReference type="PATRIC" id="fig|579748.3.peg.2021"/>
<dbReference type="GO" id="GO:0009253">
    <property type="term" value="P:peptidoglycan catabolic process"/>
    <property type="evidence" value="ECO:0007669"/>
    <property type="project" value="InterPro"/>
</dbReference>
<dbReference type="OrthoDB" id="8141296at2"/>
<dbReference type="RefSeq" id="WP_045955526.1">
    <property type="nucleotide sequence ID" value="NZ_JXXV01000016.1"/>
</dbReference>
<reference evidence="7 8" key="1">
    <citation type="journal article" date="2015" name="BMC Genomics">
        <title>Genome mining reveals unlocked bioactive potential of marine Gram-negative bacteria.</title>
        <authorList>
            <person name="Machado H."/>
            <person name="Sonnenschein E.C."/>
            <person name="Melchiorsen J."/>
            <person name="Gram L."/>
        </authorList>
    </citation>
    <scope>NUCLEOTIDE SEQUENCE [LARGE SCALE GENOMIC DNA]</scope>
    <source>
        <strain evidence="7 8">S2757</strain>
    </source>
</reference>
<dbReference type="SUPFAM" id="SSF53955">
    <property type="entry name" value="Lysozyme-like"/>
    <property type="match status" value="1"/>
</dbReference>
<sequence>MSLKQKAITSVVCSVVALLGVVTSKAPELTTSEQGLAHILDMEGCRLKAYQCSADRWTIGAGHAHGVNQGDTITLDQAADYFIEDVAKAEKVVKKAITQTPNQGEFDMMVSFVFHMGSGNFQRSTLLKKFNAGLNAPACEQYLRWVYVNGQSCHDPKADCEGIVSRRQVERDVCLTGWN</sequence>
<evidence type="ECO:0000313" key="7">
    <source>
        <dbReference type="EMBL" id="KJY83288.1"/>
    </source>
</evidence>